<dbReference type="STRING" id="888741.HMPREF9098_2397"/>
<dbReference type="GO" id="GO:0006523">
    <property type="term" value="P:alanine biosynthetic process"/>
    <property type="evidence" value="ECO:0007669"/>
    <property type="project" value="InterPro"/>
</dbReference>
<keyword evidence="6 9" id="KW-0456">Lyase</keyword>
<dbReference type="SUPFAM" id="SSF50692">
    <property type="entry name" value="ADC-like"/>
    <property type="match status" value="1"/>
</dbReference>
<dbReference type="HAMAP" id="MF_00446">
    <property type="entry name" value="PanD"/>
    <property type="match status" value="1"/>
</dbReference>
<evidence type="ECO:0000256" key="12">
    <source>
        <dbReference type="PIRSR" id="PIRSR006246-3"/>
    </source>
</evidence>
<evidence type="ECO:0000256" key="13">
    <source>
        <dbReference type="PIRSR" id="PIRSR006246-5"/>
    </source>
</evidence>
<dbReference type="InterPro" id="IPR009010">
    <property type="entry name" value="Asp_de-COase-like_dom_sf"/>
</dbReference>
<keyword evidence="2 9" id="KW-0566">Pantothenate biosynthesis</keyword>
<keyword evidence="8 9" id="KW-0670">Pyruvate</keyword>
<comment type="caution">
    <text evidence="14">The sequence shown here is derived from an EMBL/GenBank/DDBJ whole genome shotgun (WGS) entry which is preliminary data.</text>
</comment>
<dbReference type="GO" id="GO:0015940">
    <property type="term" value="P:pantothenate biosynthetic process"/>
    <property type="evidence" value="ECO:0007669"/>
    <property type="project" value="UniProtKB-UniRule"/>
</dbReference>
<organism evidence="14 15">
    <name type="scientific">Kingella denitrificans ATCC 33394</name>
    <dbReference type="NCBI Taxonomy" id="888741"/>
    <lineage>
        <taxon>Bacteria</taxon>
        <taxon>Pseudomonadati</taxon>
        <taxon>Pseudomonadota</taxon>
        <taxon>Betaproteobacteria</taxon>
        <taxon>Neisseriales</taxon>
        <taxon>Neisseriaceae</taxon>
        <taxon>Kingella</taxon>
    </lineage>
</organism>
<comment type="subunit">
    <text evidence="9">Heterooctamer of four alpha and four beta subunits.</text>
</comment>
<comment type="cofactor">
    <cofactor evidence="9 10">
        <name>pyruvate</name>
        <dbReference type="ChEBI" id="CHEBI:15361"/>
    </cofactor>
    <text evidence="9 10">Binds 1 pyruvoyl group covalently per subunit.</text>
</comment>
<evidence type="ECO:0000256" key="2">
    <source>
        <dbReference type="ARBA" id="ARBA00022655"/>
    </source>
</evidence>
<keyword evidence="4 9" id="KW-0068">Autocatalytic cleavage</keyword>
<feature type="binding site" evidence="9 11">
    <location>
        <begin position="85"/>
        <end position="87"/>
    </location>
    <ligand>
        <name>substrate</name>
    </ligand>
</feature>
<keyword evidence="15" id="KW-1185">Reference proteome</keyword>
<evidence type="ECO:0000256" key="10">
    <source>
        <dbReference type="PIRSR" id="PIRSR006246-1"/>
    </source>
</evidence>
<feature type="active site" description="Schiff-base intermediate with substrate; via pyruvic acid" evidence="9 10">
    <location>
        <position position="37"/>
    </location>
</feature>
<dbReference type="Proteomes" id="UP000004088">
    <property type="component" value="Unassembled WGS sequence"/>
</dbReference>
<feature type="modified residue" description="Pyruvic acid (Ser)" evidence="9 12">
    <location>
        <position position="37"/>
    </location>
</feature>
<evidence type="ECO:0000256" key="8">
    <source>
        <dbReference type="ARBA" id="ARBA00023317"/>
    </source>
</evidence>
<dbReference type="CDD" id="cd06919">
    <property type="entry name" value="Asp_decarbox"/>
    <property type="match status" value="1"/>
</dbReference>
<comment type="similarity">
    <text evidence="9">Belongs to the PanD family.</text>
</comment>
<proteinExistence type="inferred from homology"/>
<dbReference type="GO" id="GO:0005829">
    <property type="term" value="C:cytosol"/>
    <property type="evidence" value="ECO:0007669"/>
    <property type="project" value="TreeGrafter"/>
</dbReference>
<reference evidence="14 15" key="1">
    <citation type="submission" date="2011-01" db="EMBL/GenBank/DDBJ databases">
        <authorList>
            <person name="Muzny D."/>
            <person name="Qin X."/>
            <person name="Deng J."/>
            <person name="Jiang H."/>
            <person name="Liu Y."/>
            <person name="Qu J."/>
            <person name="Song X.-Z."/>
            <person name="Zhang L."/>
            <person name="Thornton R."/>
            <person name="Coyle M."/>
            <person name="Francisco L."/>
            <person name="Jackson L."/>
            <person name="Javaid M."/>
            <person name="Korchina V."/>
            <person name="Kovar C."/>
            <person name="Mata R."/>
            <person name="Mathew T."/>
            <person name="Ngo R."/>
            <person name="Nguyen L."/>
            <person name="Nguyen N."/>
            <person name="Okwuonu G."/>
            <person name="Ongeri F."/>
            <person name="Pham C."/>
            <person name="Simmons D."/>
            <person name="Wilczek-Boney K."/>
            <person name="Hale W."/>
            <person name="Jakkamsetti A."/>
            <person name="Pham P."/>
            <person name="Ruth R."/>
            <person name="San Lucas F."/>
            <person name="Warren J."/>
            <person name="Zhang J."/>
            <person name="Zhao Z."/>
            <person name="Zhou C."/>
            <person name="Zhu D."/>
            <person name="Lee S."/>
            <person name="Bess C."/>
            <person name="Blankenburg K."/>
            <person name="Forbes L."/>
            <person name="Fu Q."/>
            <person name="Gubbala S."/>
            <person name="Hirani K."/>
            <person name="Jayaseelan J.C."/>
            <person name="Lara F."/>
            <person name="Munidasa M."/>
            <person name="Palculict T."/>
            <person name="Patil S."/>
            <person name="Pu L.-L."/>
            <person name="Saada N."/>
            <person name="Tang L."/>
            <person name="Weissenberger G."/>
            <person name="Zhu Y."/>
            <person name="Hemphill L."/>
            <person name="Shang Y."/>
            <person name="Youmans B."/>
            <person name="Ayvaz T."/>
            <person name="Ross M."/>
            <person name="Santibanez J."/>
            <person name="Aqrawi P."/>
            <person name="Gross S."/>
            <person name="Joshi V."/>
            <person name="Fowler G."/>
            <person name="Nazareth L."/>
            <person name="Reid J."/>
            <person name="Worley K."/>
            <person name="Petrosino J."/>
            <person name="Highlander S."/>
            <person name="Gibbs R."/>
        </authorList>
    </citation>
    <scope>NUCLEOTIDE SEQUENCE [LARGE SCALE GENOMIC DNA]</scope>
    <source>
        <strain evidence="14 15">ATCC 33394</strain>
    </source>
</reference>
<dbReference type="EMBL" id="AEWV01000046">
    <property type="protein sequence ID" value="EGC16074.1"/>
    <property type="molecule type" value="Genomic_DNA"/>
</dbReference>
<evidence type="ECO:0000256" key="5">
    <source>
        <dbReference type="ARBA" id="ARBA00023145"/>
    </source>
</evidence>
<evidence type="ECO:0000256" key="7">
    <source>
        <dbReference type="ARBA" id="ARBA00023270"/>
    </source>
</evidence>
<comment type="PTM">
    <text evidence="9 12">Is synthesized initially as an inactive proenzyme, which is activated by self-cleavage at a specific serine bond to produce a beta-subunit with a hydroxyl group at its C-terminus and an alpha-subunit with a pyruvoyl group at its N-terminus.</text>
</comment>
<dbReference type="UniPathway" id="UPA00028">
    <property type="reaction ID" value="UER00002"/>
</dbReference>
<keyword evidence="1 9" id="KW-0963">Cytoplasm</keyword>
<evidence type="ECO:0000256" key="3">
    <source>
        <dbReference type="ARBA" id="ARBA00022793"/>
    </source>
</evidence>
<dbReference type="EC" id="4.1.1.11" evidence="9"/>
<evidence type="ECO:0000256" key="9">
    <source>
        <dbReference type="HAMAP-Rule" id="MF_00446"/>
    </source>
</evidence>
<feature type="active site" description="Proton donor" evidence="9 10">
    <location>
        <position position="70"/>
    </location>
</feature>
<evidence type="ECO:0000256" key="1">
    <source>
        <dbReference type="ARBA" id="ARBA00022490"/>
    </source>
</evidence>
<gene>
    <name evidence="9 14" type="primary">panD</name>
    <name evidence="14" type="ORF">HMPREF9098_2397</name>
</gene>
<comment type="catalytic activity">
    <reaction evidence="9">
        <text>L-aspartate + H(+) = beta-alanine + CO2</text>
        <dbReference type="Rhea" id="RHEA:19497"/>
        <dbReference type="ChEBI" id="CHEBI:15378"/>
        <dbReference type="ChEBI" id="CHEBI:16526"/>
        <dbReference type="ChEBI" id="CHEBI:29991"/>
        <dbReference type="ChEBI" id="CHEBI:57966"/>
        <dbReference type="EC" id="4.1.1.11"/>
    </reaction>
</comment>
<dbReference type="GO" id="GO:0004068">
    <property type="term" value="F:aspartate 1-decarboxylase activity"/>
    <property type="evidence" value="ECO:0007669"/>
    <property type="project" value="UniProtKB-UniRule"/>
</dbReference>
<keyword evidence="3 9" id="KW-0210">Decarboxylase</keyword>
<dbReference type="Gene3D" id="2.40.40.20">
    <property type="match status" value="1"/>
</dbReference>
<dbReference type="PANTHER" id="PTHR21012">
    <property type="entry name" value="ASPARTATE 1-DECARBOXYLASE"/>
    <property type="match status" value="1"/>
</dbReference>
<keyword evidence="7 9" id="KW-0704">Schiff base</keyword>
<comment type="pathway">
    <text evidence="9">Cofactor biosynthesis; (R)-pantothenate biosynthesis; beta-alanine from L-aspartate: step 1/1.</text>
</comment>
<dbReference type="InterPro" id="IPR003190">
    <property type="entry name" value="Asp_decarbox"/>
</dbReference>
<dbReference type="PANTHER" id="PTHR21012:SF0">
    <property type="entry name" value="ASPARTATE 1-DECARBOXYLASE"/>
    <property type="match status" value="1"/>
</dbReference>
<name>F0F2R2_9NEIS</name>
<sequence>MPPFSFDCVFKIMFRTLLGGKIHRATVTQADLNYVGSITVDEDLLDAAGILVNEKVQIVNNNNGARLETYTIAGKRGSGVICLNGAAARLVQPGDVVIIMSYVLLSEPEISAHEPKVVLVDETNRIREVIRYEPANTVL</sequence>
<feature type="binding site" evidence="9 11">
    <location>
        <position position="69"/>
    </location>
    <ligand>
        <name>substrate</name>
    </ligand>
</feature>
<protein>
    <recommendedName>
        <fullName evidence="9">Aspartate 1-decarboxylase</fullName>
        <ecNumber evidence="9">4.1.1.11</ecNumber>
    </recommendedName>
    <alternativeName>
        <fullName evidence="9">Aspartate alpha-decarboxylase</fullName>
    </alternativeName>
    <component>
        <recommendedName>
            <fullName evidence="9">Aspartate 1-decarboxylase beta chain</fullName>
        </recommendedName>
    </component>
    <component>
        <recommendedName>
            <fullName evidence="9">Aspartate 1-decarboxylase alpha chain</fullName>
        </recommendedName>
    </component>
</protein>
<comment type="function">
    <text evidence="9">Catalyzes the pyruvoyl-dependent decarboxylation of aspartate to produce beta-alanine.</text>
</comment>
<evidence type="ECO:0000256" key="6">
    <source>
        <dbReference type="ARBA" id="ARBA00023239"/>
    </source>
</evidence>
<evidence type="ECO:0000256" key="11">
    <source>
        <dbReference type="PIRSR" id="PIRSR006246-2"/>
    </source>
</evidence>
<keyword evidence="5 9" id="KW-0865">Zymogen</keyword>
<dbReference type="PIRSF" id="PIRSF006246">
    <property type="entry name" value="Asp_decarbox"/>
    <property type="match status" value="1"/>
</dbReference>
<comment type="subcellular location">
    <subcellularLocation>
        <location evidence="9">Cytoplasm</location>
    </subcellularLocation>
</comment>
<dbReference type="AlphaFoldDB" id="F0F2R2"/>
<evidence type="ECO:0000313" key="15">
    <source>
        <dbReference type="Proteomes" id="UP000004088"/>
    </source>
</evidence>
<evidence type="ECO:0000256" key="4">
    <source>
        <dbReference type="ARBA" id="ARBA00022813"/>
    </source>
</evidence>
<feature type="chain" id="PRO_5013997910" description="Aspartate 1-decarboxylase alpha chain" evidence="9 13">
    <location>
        <begin position="37"/>
        <end position="139"/>
    </location>
</feature>
<feature type="chain" id="PRO_5013997912" description="Aspartate 1-decarboxylase beta chain" evidence="9 13">
    <location>
        <begin position="1"/>
        <end position="36"/>
    </location>
</feature>
<evidence type="ECO:0000313" key="14">
    <source>
        <dbReference type="EMBL" id="EGC16074.1"/>
    </source>
</evidence>
<dbReference type="HOGENOM" id="CLU_115305_2_0_4"/>
<accession>F0F2R2</accession>
<dbReference type="Pfam" id="PF02261">
    <property type="entry name" value="Asp_decarbox"/>
    <property type="match status" value="1"/>
</dbReference>
<dbReference type="NCBIfam" id="TIGR00223">
    <property type="entry name" value="panD"/>
    <property type="match status" value="1"/>
</dbReference>